<feature type="domain" description="C2H2-type" evidence="9">
    <location>
        <begin position="114"/>
        <end position="141"/>
    </location>
</feature>
<dbReference type="Gene3D" id="3.30.160.60">
    <property type="entry name" value="Classic Zinc Finger"/>
    <property type="match status" value="3"/>
</dbReference>
<dbReference type="InterPro" id="IPR050331">
    <property type="entry name" value="Zinc_finger"/>
</dbReference>
<feature type="compositionally biased region" description="Low complexity" evidence="8">
    <location>
        <begin position="412"/>
        <end position="435"/>
    </location>
</feature>
<feature type="compositionally biased region" description="Polar residues" evidence="8">
    <location>
        <begin position="335"/>
        <end position="351"/>
    </location>
</feature>
<evidence type="ECO:0000256" key="4">
    <source>
        <dbReference type="ARBA" id="ARBA00022771"/>
    </source>
</evidence>
<dbReference type="EMBL" id="RIBY02000091">
    <property type="protein sequence ID" value="KAH9845339.1"/>
    <property type="molecule type" value="Genomic_DNA"/>
</dbReference>
<dbReference type="InterPro" id="IPR036236">
    <property type="entry name" value="Znf_C2H2_sf"/>
</dbReference>
<feature type="compositionally biased region" description="Polar residues" evidence="8">
    <location>
        <begin position="25"/>
        <end position="34"/>
    </location>
</feature>
<feature type="compositionally biased region" description="Low complexity" evidence="8">
    <location>
        <begin position="253"/>
        <end position="262"/>
    </location>
</feature>
<dbReference type="SUPFAM" id="SSF57667">
    <property type="entry name" value="beta-beta-alpha zinc fingers"/>
    <property type="match status" value="2"/>
</dbReference>
<dbReference type="Proteomes" id="UP001138500">
    <property type="component" value="Unassembled WGS sequence"/>
</dbReference>
<keyword evidence="5" id="KW-0862">Zinc</keyword>
<dbReference type="GO" id="GO:0045893">
    <property type="term" value="P:positive regulation of DNA-templated transcription"/>
    <property type="evidence" value="ECO:0007669"/>
    <property type="project" value="UniProtKB-ARBA"/>
</dbReference>
<gene>
    <name evidence="10" type="ORF">Tdes44962_MAKER06696</name>
</gene>
<keyword evidence="4 7" id="KW-0863">Zinc-finger</keyword>
<organism evidence="10 11">
    <name type="scientific">Teratosphaeria destructans</name>
    <dbReference type="NCBI Taxonomy" id="418781"/>
    <lineage>
        <taxon>Eukaryota</taxon>
        <taxon>Fungi</taxon>
        <taxon>Dikarya</taxon>
        <taxon>Ascomycota</taxon>
        <taxon>Pezizomycotina</taxon>
        <taxon>Dothideomycetes</taxon>
        <taxon>Dothideomycetidae</taxon>
        <taxon>Mycosphaerellales</taxon>
        <taxon>Teratosphaeriaceae</taxon>
        <taxon>Teratosphaeria</taxon>
    </lineage>
</organism>
<feature type="region of interest" description="Disordered" evidence="8">
    <location>
        <begin position="157"/>
        <end position="440"/>
    </location>
</feature>
<feature type="domain" description="C2H2-type" evidence="9">
    <location>
        <begin position="142"/>
        <end position="172"/>
    </location>
</feature>
<evidence type="ECO:0000313" key="11">
    <source>
        <dbReference type="Proteomes" id="UP001138500"/>
    </source>
</evidence>
<proteinExistence type="predicted"/>
<feature type="compositionally biased region" description="Basic and acidic residues" evidence="8">
    <location>
        <begin position="208"/>
        <end position="230"/>
    </location>
</feature>
<dbReference type="GO" id="GO:0043565">
    <property type="term" value="F:sequence-specific DNA binding"/>
    <property type="evidence" value="ECO:0007669"/>
    <property type="project" value="UniProtKB-ARBA"/>
</dbReference>
<evidence type="ECO:0000256" key="1">
    <source>
        <dbReference type="ARBA" id="ARBA00004123"/>
    </source>
</evidence>
<evidence type="ECO:0000256" key="5">
    <source>
        <dbReference type="ARBA" id="ARBA00022833"/>
    </source>
</evidence>
<evidence type="ECO:0000313" key="10">
    <source>
        <dbReference type="EMBL" id="KAH9845339.1"/>
    </source>
</evidence>
<evidence type="ECO:0000256" key="2">
    <source>
        <dbReference type="ARBA" id="ARBA00022723"/>
    </source>
</evidence>
<dbReference type="PANTHER" id="PTHR16515">
    <property type="entry name" value="PR DOMAIN ZINC FINGER PROTEIN"/>
    <property type="match status" value="1"/>
</dbReference>
<name>A0A9W7T124_9PEZI</name>
<feature type="compositionally biased region" description="Acidic residues" evidence="8">
    <location>
        <begin position="176"/>
        <end position="199"/>
    </location>
</feature>
<accession>A0A9W7T124</accession>
<dbReference type="PANTHER" id="PTHR16515:SF49">
    <property type="entry name" value="GASTRULA ZINC FINGER PROTEIN XLCGF49.1-LIKE-RELATED"/>
    <property type="match status" value="1"/>
</dbReference>
<feature type="domain" description="C2H2-type" evidence="9">
    <location>
        <begin position="86"/>
        <end position="113"/>
    </location>
</feature>
<reference evidence="10 11" key="2">
    <citation type="journal article" date="2021" name="Curr. Genet.">
        <title>Genetic response to nitrogen starvation in the aggressive Eucalyptus foliar pathogen Teratosphaeria destructans.</title>
        <authorList>
            <person name="Havenga M."/>
            <person name="Wingfield B.D."/>
            <person name="Wingfield M.J."/>
            <person name="Dreyer L.L."/>
            <person name="Roets F."/>
            <person name="Aylward J."/>
        </authorList>
    </citation>
    <scope>NUCLEOTIDE SEQUENCE [LARGE SCALE GENOMIC DNA]</scope>
    <source>
        <strain evidence="10">CMW44962</strain>
    </source>
</reference>
<evidence type="ECO:0000256" key="6">
    <source>
        <dbReference type="ARBA" id="ARBA00023242"/>
    </source>
</evidence>
<evidence type="ECO:0000256" key="8">
    <source>
        <dbReference type="SAM" id="MobiDB-lite"/>
    </source>
</evidence>
<comment type="caution">
    <text evidence="10">The sequence shown here is derived from an EMBL/GenBank/DDBJ whole genome shotgun (WGS) entry which is preliminary data.</text>
</comment>
<dbReference type="OrthoDB" id="8117402at2759"/>
<feature type="compositionally biased region" description="Polar residues" evidence="8">
    <location>
        <begin position="71"/>
        <end position="82"/>
    </location>
</feature>
<keyword evidence="2" id="KW-0479">Metal-binding</keyword>
<keyword evidence="6" id="KW-0539">Nucleus</keyword>
<dbReference type="AlphaFoldDB" id="A0A9W7T124"/>
<keyword evidence="11" id="KW-1185">Reference proteome</keyword>
<dbReference type="Pfam" id="PF00096">
    <property type="entry name" value="zf-C2H2"/>
    <property type="match status" value="2"/>
</dbReference>
<dbReference type="FunFam" id="3.30.160.60:FF:001666">
    <property type="entry name" value="MDS1 and EVI1 complex locus"/>
    <property type="match status" value="1"/>
</dbReference>
<keyword evidence="3" id="KW-0677">Repeat</keyword>
<dbReference type="PROSITE" id="PS50157">
    <property type="entry name" value="ZINC_FINGER_C2H2_2"/>
    <property type="match status" value="3"/>
</dbReference>
<dbReference type="PROSITE" id="PS00028">
    <property type="entry name" value="ZINC_FINGER_C2H2_1"/>
    <property type="match status" value="2"/>
</dbReference>
<comment type="subcellular location">
    <subcellularLocation>
        <location evidence="1">Nucleus</location>
    </subcellularLocation>
</comment>
<dbReference type="GO" id="GO:0005634">
    <property type="term" value="C:nucleus"/>
    <property type="evidence" value="ECO:0007669"/>
    <property type="project" value="UniProtKB-SubCell"/>
</dbReference>
<dbReference type="FunFam" id="3.30.160.60:FF:001732">
    <property type="entry name" value="Zgc:162936"/>
    <property type="match status" value="1"/>
</dbReference>
<dbReference type="SMART" id="SM00355">
    <property type="entry name" value="ZnF_C2H2"/>
    <property type="match status" value="3"/>
</dbReference>
<feature type="region of interest" description="Disordered" evidence="8">
    <location>
        <begin position="1"/>
        <end position="86"/>
    </location>
</feature>
<dbReference type="Pfam" id="PF13912">
    <property type="entry name" value="zf-C2H2_6"/>
    <property type="match status" value="1"/>
</dbReference>
<dbReference type="GO" id="GO:0008270">
    <property type="term" value="F:zinc ion binding"/>
    <property type="evidence" value="ECO:0007669"/>
    <property type="project" value="UniProtKB-KW"/>
</dbReference>
<dbReference type="GO" id="GO:0005694">
    <property type="term" value="C:chromosome"/>
    <property type="evidence" value="ECO:0007669"/>
    <property type="project" value="UniProtKB-ARBA"/>
</dbReference>
<evidence type="ECO:0000259" key="9">
    <source>
        <dbReference type="PROSITE" id="PS50157"/>
    </source>
</evidence>
<sequence>MTATANNDAGASGAPFVAEPAQMTEGGSYSSHLTVASGDDAGHKAFSYPGPPPQVQDNSEEARARGMSYPGVQNSSPKSPASNKRHKCPYCSTDFTRHHNLKSHLLTHSQEKPYVCQTCQARFRRLHDLKRHTKLHTGERPHTCDKCGRRFARGDALARHNKGPGGCAGRRSSFGGDDDFGDGAGPDEMDGVEYGDDDGGGGGGPDSQGRRVSEPSRKRAHHETQSDPHRQVYRQQSSTYPPLGPIQGGRPHGSSMSSMGPPQVIHPGPNSVTSPREMSGHPSPAAASYPPPPYPPSNNNVFGQQGMVVESPKPLSPGQPSDQHRLSVDAAMHGQNRNRSPSLTTQFQQQHFGRGSGRGTPPYPPAGNQQAPQHSGAPVLPPLPAGQPQGRPCFQPSSMTGGGHGPSMLHHQQLPPGAGSQSGSLSSHGQSSGSSTRDIMGQEAGDIWAYVRALEQRFGRMQDEYELRISRLQEEVISLKGQVSQQNSYSSDMNRPY</sequence>
<dbReference type="InterPro" id="IPR013087">
    <property type="entry name" value="Znf_C2H2_type"/>
</dbReference>
<evidence type="ECO:0000256" key="3">
    <source>
        <dbReference type="ARBA" id="ARBA00022737"/>
    </source>
</evidence>
<reference evidence="10 11" key="1">
    <citation type="journal article" date="2018" name="IMA Fungus">
        <title>IMA Genome-F 10: Nine draft genome sequences of Claviceps purpurea s.lat., including C. arundinis, C. humidiphila, and C. cf. spartinae, pseudomolecules for the pitch canker pathogen Fusarium circinatum, draft genome of Davidsoniella eucalypti, Grosmannia galeiformis, Quambalaria eucalypti, and Teratosphaeria destructans.</title>
        <authorList>
            <person name="Wingfield B.D."/>
            <person name="Liu M."/>
            <person name="Nguyen H.D."/>
            <person name="Lane F.A."/>
            <person name="Morgan S.W."/>
            <person name="De Vos L."/>
            <person name="Wilken P.M."/>
            <person name="Duong T.A."/>
            <person name="Aylward J."/>
            <person name="Coetzee M.P."/>
            <person name="Dadej K."/>
            <person name="De Beer Z.W."/>
            <person name="Findlay W."/>
            <person name="Havenga M."/>
            <person name="Kolarik M."/>
            <person name="Menzies J.G."/>
            <person name="Naidoo K."/>
            <person name="Pochopski O."/>
            <person name="Shoukouhi P."/>
            <person name="Santana Q.C."/>
            <person name="Seifert K.A."/>
            <person name="Soal N."/>
            <person name="Steenkamp E.T."/>
            <person name="Tatham C.T."/>
            <person name="van der Nest M.A."/>
            <person name="Wingfield M.J."/>
        </authorList>
    </citation>
    <scope>NUCLEOTIDE SEQUENCE [LARGE SCALE GENOMIC DNA]</scope>
    <source>
        <strain evidence="10">CMW44962</strain>
    </source>
</reference>
<protein>
    <submittedName>
        <fullName evidence="10">B lymphocyte-induced maturation protein 1</fullName>
    </submittedName>
</protein>
<evidence type="ECO:0000256" key="7">
    <source>
        <dbReference type="PROSITE-ProRule" id="PRU00042"/>
    </source>
</evidence>